<evidence type="ECO:0000256" key="3">
    <source>
        <dbReference type="ARBA" id="ARBA00022448"/>
    </source>
</evidence>
<organism evidence="12 13">
    <name type="scientific">Lampropedia hyalina DSM 16112</name>
    <dbReference type="NCBI Taxonomy" id="1122156"/>
    <lineage>
        <taxon>Bacteria</taxon>
        <taxon>Pseudomonadati</taxon>
        <taxon>Pseudomonadota</taxon>
        <taxon>Betaproteobacteria</taxon>
        <taxon>Burkholderiales</taxon>
        <taxon>Comamonadaceae</taxon>
        <taxon>Lampropedia</taxon>
    </lineage>
</organism>
<comment type="similarity">
    <text evidence="2">Belongs to the GSP L family.</text>
</comment>
<evidence type="ECO:0000313" key="13">
    <source>
        <dbReference type="Proteomes" id="UP000184327"/>
    </source>
</evidence>
<evidence type="ECO:0000256" key="6">
    <source>
        <dbReference type="ARBA" id="ARBA00022692"/>
    </source>
</evidence>
<keyword evidence="4" id="KW-1003">Cell membrane</keyword>
<accession>A0A1M5DZR1</accession>
<dbReference type="Gene3D" id="3.30.420.380">
    <property type="match status" value="1"/>
</dbReference>
<keyword evidence="13" id="KW-1185">Reference proteome</keyword>
<keyword evidence="5" id="KW-0997">Cell inner membrane</keyword>
<evidence type="ECO:0000313" key="12">
    <source>
        <dbReference type="EMBL" id="SHF72311.1"/>
    </source>
</evidence>
<dbReference type="GO" id="GO:0015628">
    <property type="term" value="P:protein secretion by the type II secretion system"/>
    <property type="evidence" value="ECO:0007669"/>
    <property type="project" value="InterPro"/>
</dbReference>
<feature type="domain" description="GspL cytoplasmic actin-ATPase-like" evidence="10">
    <location>
        <begin position="24"/>
        <end position="140"/>
    </location>
</feature>
<evidence type="ECO:0000259" key="10">
    <source>
        <dbReference type="Pfam" id="PF05134"/>
    </source>
</evidence>
<dbReference type="InterPro" id="IPR007812">
    <property type="entry name" value="T2SS_protein-GspL"/>
</dbReference>
<evidence type="ECO:0000256" key="5">
    <source>
        <dbReference type="ARBA" id="ARBA00022519"/>
    </source>
</evidence>
<keyword evidence="9" id="KW-0472">Membrane</keyword>
<gene>
    <name evidence="12" type="ORF">SAMN02745117_02493</name>
</gene>
<evidence type="ECO:0000256" key="1">
    <source>
        <dbReference type="ARBA" id="ARBA00004377"/>
    </source>
</evidence>
<dbReference type="Pfam" id="PF12693">
    <property type="entry name" value="GspL_C"/>
    <property type="match status" value="1"/>
</dbReference>
<keyword evidence="8" id="KW-1133">Transmembrane helix</keyword>
<name>A0A1M5DZR1_9BURK</name>
<dbReference type="EMBL" id="FQUZ01000037">
    <property type="protein sequence ID" value="SHF72311.1"/>
    <property type="molecule type" value="Genomic_DNA"/>
</dbReference>
<sequence>MSVLLIEIPPATPITAHTPLRHVVSADGQTVERSGVAVAALLPKPGRAAAVTLVLPPQALSWHRVVWPKVALRDRARARAVLHGLLEEQLLDDGAQLHMALAPDVRPGAATWVAVCDQAWLQGAVEVLAQAGVPVHRMVPVWPPQASEGDEALTPQLLALGTPEDAWLAVTHADAEGRTLCVPLTPAVAQMDIVSRTAADAVVQAEPAVYQQAQQVLGRAVQLLEWPQHLLQAAQTPWNLAQFQFANSGKDRFAQGISGNWQAVWRQPQWRWARVAVLLLLLVNLVGLNVLGWQARQQLQGLRGQVDAVFRSTFPQIPVVVDAPLQMQRELARLQQQSGAVTPAAFEALASAAGSALQRAGVTAMPTAMRYDGQSLTLQGLALPEAQMQQWQTLLLADGLNAVPGEDASVQIGPVRSTHPKVQP</sequence>
<reference evidence="12 13" key="1">
    <citation type="submission" date="2016-11" db="EMBL/GenBank/DDBJ databases">
        <authorList>
            <person name="Jaros S."/>
            <person name="Januszkiewicz K."/>
            <person name="Wedrychowicz H."/>
        </authorList>
    </citation>
    <scope>NUCLEOTIDE SEQUENCE [LARGE SCALE GENOMIC DNA]</scope>
    <source>
        <strain evidence="12 13">DSM 16112</strain>
    </source>
</reference>
<dbReference type="InterPro" id="IPR024230">
    <property type="entry name" value="GspL_cyto_dom"/>
</dbReference>
<evidence type="ECO:0000256" key="8">
    <source>
        <dbReference type="ARBA" id="ARBA00022989"/>
    </source>
</evidence>
<dbReference type="Proteomes" id="UP000184327">
    <property type="component" value="Unassembled WGS sequence"/>
</dbReference>
<dbReference type="AlphaFoldDB" id="A0A1M5DZR1"/>
<dbReference type="SUPFAM" id="SSF53067">
    <property type="entry name" value="Actin-like ATPase domain"/>
    <property type="match status" value="1"/>
</dbReference>
<dbReference type="GO" id="GO:0005886">
    <property type="term" value="C:plasma membrane"/>
    <property type="evidence" value="ECO:0007669"/>
    <property type="project" value="UniProtKB-SubCell"/>
</dbReference>
<evidence type="ECO:0000256" key="4">
    <source>
        <dbReference type="ARBA" id="ARBA00022475"/>
    </source>
</evidence>
<keyword evidence="7" id="KW-0653">Protein transport</keyword>
<dbReference type="RefSeq" id="WP_073357001.1">
    <property type="nucleotide sequence ID" value="NZ_FQUZ01000037.1"/>
</dbReference>
<dbReference type="InterPro" id="IPR025691">
    <property type="entry name" value="GspL_pp_dom"/>
</dbReference>
<comment type="subcellular location">
    <subcellularLocation>
        <location evidence="1">Cell inner membrane</location>
        <topology evidence="1">Single-pass membrane protein</topology>
    </subcellularLocation>
</comment>
<dbReference type="GO" id="GO:0009276">
    <property type="term" value="C:Gram-negative-bacterium-type cell wall"/>
    <property type="evidence" value="ECO:0007669"/>
    <property type="project" value="InterPro"/>
</dbReference>
<protein>
    <submittedName>
        <fullName evidence="12">General secretion pathway protein L</fullName>
    </submittedName>
</protein>
<evidence type="ECO:0000256" key="2">
    <source>
        <dbReference type="ARBA" id="ARBA00005318"/>
    </source>
</evidence>
<evidence type="ECO:0000256" key="7">
    <source>
        <dbReference type="ARBA" id="ARBA00022927"/>
    </source>
</evidence>
<keyword evidence="6" id="KW-0812">Transmembrane</keyword>
<keyword evidence="3" id="KW-0813">Transport</keyword>
<dbReference type="NCBIfam" id="TIGR01709">
    <property type="entry name" value="typeII_sec_gspL"/>
    <property type="match status" value="1"/>
</dbReference>
<dbReference type="PIRSF" id="PIRSF015761">
    <property type="entry name" value="Protein_L"/>
    <property type="match status" value="1"/>
</dbReference>
<evidence type="ECO:0000259" key="11">
    <source>
        <dbReference type="Pfam" id="PF12693"/>
    </source>
</evidence>
<feature type="domain" description="GspL periplasmic" evidence="11">
    <location>
        <begin position="269"/>
        <end position="402"/>
    </location>
</feature>
<proteinExistence type="inferred from homology"/>
<dbReference type="OrthoDB" id="8557903at2"/>
<dbReference type="STRING" id="1122156.SAMN02745117_02493"/>
<evidence type="ECO:0000256" key="9">
    <source>
        <dbReference type="ARBA" id="ARBA00023136"/>
    </source>
</evidence>
<dbReference type="Pfam" id="PF05134">
    <property type="entry name" value="T2SSL"/>
    <property type="match status" value="1"/>
</dbReference>
<dbReference type="GO" id="GO:0015627">
    <property type="term" value="C:type II protein secretion system complex"/>
    <property type="evidence" value="ECO:0007669"/>
    <property type="project" value="InterPro"/>
</dbReference>
<dbReference type="InterPro" id="IPR043129">
    <property type="entry name" value="ATPase_NBD"/>
</dbReference>